<dbReference type="OrthoDB" id="10019231at2759"/>
<comment type="caution">
    <text evidence="1">The sequence shown here is derived from an EMBL/GenBank/DDBJ whole genome shotgun (WGS) entry which is preliminary data.</text>
</comment>
<evidence type="ECO:0000313" key="2">
    <source>
        <dbReference type="Proteomes" id="UP001063166"/>
    </source>
</evidence>
<dbReference type="Proteomes" id="UP001063166">
    <property type="component" value="Unassembled WGS sequence"/>
</dbReference>
<accession>A0A9P3UUS5</accession>
<proteinExistence type="predicted"/>
<reference evidence="1" key="1">
    <citation type="submission" date="2022-07" db="EMBL/GenBank/DDBJ databases">
        <title>The genome of Lyophyllum shimeji provides insight into the initial evolution of ectomycorrhizal fungal genome.</title>
        <authorList>
            <person name="Kobayashi Y."/>
            <person name="Shibata T."/>
            <person name="Hirakawa H."/>
            <person name="Shigenobu S."/>
            <person name="Nishiyama T."/>
            <person name="Yamada A."/>
            <person name="Hasebe M."/>
            <person name="Kawaguchi M."/>
        </authorList>
    </citation>
    <scope>NUCLEOTIDE SEQUENCE</scope>
    <source>
        <strain evidence="1">AT787</strain>
    </source>
</reference>
<sequence length="263" mass="29404">MSCSADCATDGLRQCVPTGYISTHGAYFAPSPNINAKEEHSERAVLLLTDDQLETTRILADNLALRLDCDVWVPDYLQGTRRNVHFHANLRSADGAKIGAGAWMKSRLRSLRRTSLCIINRPSVIDARLHKFIQALQEENDYLKIGAVGYCSGCSTAIRLASTEYIQSVRQFRFLLLGYALKFVDDEFTKALGPKTEAAFRRRNSTQSSVDYEFEGYKGTIHGSEGPQHFAVTEKAFERIPLANIKTAHCQTVKPTKCRPKKV</sequence>
<evidence type="ECO:0000313" key="1">
    <source>
        <dbReference type="EMBL" id="GLB45447.1"/>
    </source>
</evidence>
<keyword evidence="2" id="KW-1185">Reference proteome</keyword>
<organism evidence="1 2">
    <name type="scientific">Lyophyllum shimeji</name>
    <name type="common">Hon-shimeji</name>
    <name type="synonym">Tricholoma shimeji</name>
    <dbReference type="NCBI Taxonomy" id="47721"/>
    <lineage>
        <taxon>Eukaryota</taxon>
        <taxon>Fungi</taxon>
        <taxon>Dikarya</taxon>
        <taxon>Basidiomycota</taxon>
        <taxon>Agaricomycotina</taxon>
        <taxon>Agaricomycetes</taxon>
        <taxon>Agaricomycetidae</taxon>
        <taxon>Agaricales</taxon>
        <taxon>Tricholomatineae</taxon>
        <taxon>Lyophyllaceae</taxon>
        <taxon>Lyophyllum</taxon>
    </lineage>
</organism>
<gene>
    <name evidence="1" type="ORF">LshimejAT787_2300070</name>
</gene>
<dbReference type="Gene3D" id="3.40.50.1820">
    <property type="entry name" value="alpha/beta hydrolase"/>
    <property type="match status" value="1"/>
</dbReference>
<dbReference type="EMBL" id="BRPK01000023">
    <property type="protein sequence ID" value="GLB45447.1"/>
    <property type="molecule type" value="Genomic_DNA"/>
</dbReference>
<name>A0A9P3UUS5_LYOSH</name>
<dbReference type="InterPro" id="IPR029058">
    <property type="entry name" value="AB_hydrolase_fold"/>
</dbReference>
<dbReference type="AlphaFoldDB" id="A0A9P3UUS5"/>
<protein>
    <submittedName>
        <fullName evidence="1">Uncharacterized protein</fullName>
    </submittedName>
</protein>